<dbReference type="AlphaFoldDB" id="A0A2V4A3L8"/>
<protein>
    <submittedName>
        <fullName evidence="2">Stage II sporulation protein E</fullName>
    </submittedName>
</protein>
<reference evidence="2 3" key="1">
    <citation type="submission" date="2018-05" db="EMBL/GenBank/DDBJ databases">
        <title>Marinifilum breve JC075T sp. nov., a marine bacterium isolated from Yongle Blue Hole in the South China Sea.</title>
        <authorList>
            <person name="Fu T."/>
        </authorList>
    </citation>
    <scope>NUCLEOTIDE SEQUENCE [LARGE SCALE GENOMIC DNA]</scope>
    <source>
        <strain evidence="2 3">JC075</strain>
    </source>
</reference>
<gene>
    <name evidence="2" type="ORF">DF185_01810</name>
</gene>
<accession>A0A2V4A3L8</accession>
<evidence type="ECO:0000313" key="3">
    <source>
        <dbReference type="Proteomes" id="UP000248079"/>
    </source>
</evidence>
<comment type="caution">
    <text evidence="2">The sequence shown here is derived from an EMBL/GenBank/DDBJ whole genome shotgun (WGS) entry which is preliminary data.</text>
</comment>
<sequence>MEDKFHIDIDCQQLFHHGDMICGDVFLSRRIKEENRTIAVLSDGMGSGVKANVLATLTASMAMNFTAEHKDVISIAEIIMNTLPVCSVRKVSYSTFTVIDIEYDGTTKIIEFDNPCCVVMRGAEVYDPGWRTITLDSEENQGKQLRTCSFTARKEDRVLFWSDGIMQSGMGSRELPFGWGHENALNYVKNIVRTTPFISARNLGLQLVKKASRNDNDEPKDDTSAGVIYYREPRKLLICTGPPFEEDKDSEYAMRVYHFKGKKIICGGTTAEILARELNLKFAAGMKITDPELPPASYMEGINLVTEGILTIGKVARILDEYTIDYDLGDGPADQIVHYLLQSDKISIISGTRINFAHQDPSLPVELEIRRTVVKKIVSLLEEKFLKDVSLTFI</sequence>
<proteinExistence type="predicted"/>
<dbReference type="Pfam" id="PF07228">
    <property type="entry name" value="SpoIIE"/>
    <property type="match status" value="1"/>
</dbReference>
<dbReference type="EMBL" id="QFLI01000001">
    <property type="protein sequence ID" value="PXY02853.1"/>
    <property type="molecule type" value="Genomic_DNA"/>
</dbReference>
<feature type="domain" description="PPM-type phosphatase" evidence="1">
    <location>
        <begin position="34"/>
        <end position="228"/>
    </location>
</feature>
<dbReference type="InterPro" id="IPR001932">
    <property type="entry name" value="PPM-type_phosphatase-like_dom"/>
</dbReference>
<dbReference type="InterPro" id="IPR036457">
    <property type="entry name" value="PPM-type-like_dom_sf"/>
</dbReference>
<evidence type="ECO:0000259" key="1">
    <source>
        <dbReference type="Pfam" id="PF07228"/>
    </source>
</evidence>
<dbReference type="SUPFAM" id="SSF81606">
    <property type="entry name" value="PP2C-like"/>
    <property type="match status" value="1"/>
</dbReference>
<name>A0A2V4A3L8_9BACT</name>
<keyword evidence="3" id="KW-1185">Reference proteome</keyword>
<evidence type="ECO:0000313" key="2">
    <source>
        <dbReference type="EMBL" id="PXY02853.1"/>
    </source>
</evidence>
<dbReference type="RefSeq" id="WP_110359012.1">
    <property type="nucleotide sequence ID" value="NZ_QFLI01000001.1"/>
</dbReference>
<dbReference type="OrthoDB" id="1090916at2"/>
<dbReference type="Gene3D" id="3.60.40.10">
    <property type="entry name" value="PPM-type phosphatase domain"/>
    <property type="match status" value="1"/>
</dbReference>
<dbReference type="Proteomes" id="UP000248079">
    <property type="component" value="Unassembled WGS sequence"/>
</dbReference>
<organism evidence="2 3">
    <name type="scientific">Marinifilum breve</name>
    <dbReference type="NCBI Taxonomy" id="2184082"/>
    <lineage>
        <taxon>Bacteria</taxon>
        <taxon>Pseudomonadati</taxon>
        <taxon>Bacteroidota</taxon>
        <taxon>Bacteroidia</taxon>
        <taxon>Marinilabiliales</taxon>
        <taxon>Marinifilaceae</taxon>
    </lineage>
</organism>